<sequence>MAAIRWGILGAAKFAREQMGPAINAARDTQLVALATSDPAKAAPFQAIAPGLRVFDSYEALLADPEIDAVYVPLPNTLHVEWTRKAMEAGKHVLTEKPIAMRADEIDGLIALRDRTGLVAAEAYMIVHHPQWHQVRDWLQTGAIGDLRRVSATFTYDNSSDPDNIRNAVETGGGSLPDIGVYTLGCARFVTGQEPSDILFADIRRENGVEVRAEAVAQFDGFTLTSLTSMRMLRYQSVTFQGTEGVVEVPVPFNPLGYGDAEVRLMRKSGPVEVFRYPGVNQYVLQVEAFGAAVRGEAPYPCSLEFSRGTQAFIDMIWAAER</sequence>
<name>A0A1M5PF10_9RHOB</name>
<dbReference type="SUPFAM" id="SSF51735">
    <property type="entry name" value="NAD(P)-binding Rossmann-fold domains"/>
    <property type="match status" value="1"/>
</dbReference>
<keyword evidence="6" id="KW-1185">Reference proteome</keyword>
<evidence type="ECO:0000256" key="2">
    <source>
        <dbReference type="ARBA" id="ARBA00023002"/>
    </source>
</evidence>
<evidence type="ECO:0000313" key="6">
    <source>
        <dbReference type="Proteomes" id="UP000184221"/>
    </source>
</evidence>
<dbReference type="GO" id="GO:0016491">
    <property type="term" value="F:oxidoreductase activity"/>
    <property type="evidence" value="ECO:0007669"/>
    <property type="project" value="UniProtKB-KW"/>
</dbReference>
<dbReference type="InterPro" id="IPR036291">
    <property type="entry name" value="NAD(P)-bd_dom_sf"/>
</dbReference>
<organism evidence="5 6">
    <name type="scientific">Marivita hallyeonensis</name>
    <dbReference type="NCBI Taxonomy" id="996342"/>
    <lineage>
        <taxon>Bacteria</taxon>
        <taxon>Pseudomonadati</taxon>
        <taxon>Pseudomonadota</taxon>
        <taxon>Alphaproteobacteria</taxon>
        <taxon>Rhodobacterales</taxon>
        <taxon>Roseobacteraceae</taxon>
        <taxon>Marivita</taxon>
    </lineage>
</organism>
<dbReference type="Pfam" id="PF01408">
    <property type="entry name" value="GFO_IDH_MocA"/>
    <property type="match status" value="1"/>
</dbReference>
<dbReference type="Proteomes" id="UP000184221">
    <property type="component" value="Unassembled WGS sequence"/>
</dbReference>
<evidence type="ECO:0000259" key="3">
    <source>
        <dbReference type="Pfam" id="PF01408"/>
    </source>
</evidence>
<dbReference type="Gene3D" id="3.40.50.720">
    <property type="entry name" value="NAD(P)-binding Rossmann-like Domain"/>
    <property type="match status" value="1"/>
</dbReference>
<evidence type="ECO:0000256" key="1">
    <source>
        <dbReference type="ARBA" id="ARBA00010928"/>
    </source>
</evidence>
<dbReference type="Gene3D" id="3.30.360.10">
    <property type="entry name" value="Dihydrodipicolinate Reductase, domain 2"/>
    <property type="match status" value="1"/>
</dbReference>
<dbReference type="PANTHER" id="PTHR22604:SF105">
    <property type="entry name" value="TRANS-1,2-DIHYDROBENZENE-1,2-DIOL DEHYDROGENASE"/>
    <property type="match status" value="1"/>
</dbReference>
<dbReference type="InterPro" id="IPR000683">
    <property type="entry name" value="Gfo/Idh/MocA-like_OxRdtase_N"/>
</dbReference>
<dbReference type="GO" id="GO:0000166">
    <property type="term" value="F:nucleotide binding"/>
    <property type="evidence" value="ECO:0007669"/>
    <property type="project" value="InterPro"/>
</dbReference>
<dbReference type="STRING" id="996342.SAMN05443551_1257"/>
<evidence type="ECO:0000313" key="5">
    <source>
        <dbReference type="EMBL" id="SHG99843.1"/>
    </source>
</evidence>
<dbReference type="SUPFAM" id="SSF55347">
    <property type="entry name" value="Glyceraldehyde-3-phosphate dehydrogenase-like, C-terminal domain"/>
    <property type="match status" value="1"/>
</dbReference>
<dbReference type="RefSeq" id="WP_072776572.1">
    <property type="nucleotide sequence ID" value="NZ_FQXC01000001.1"/>
</dbReference>
<proteinExistence type="inferred from homology"/>
<reference evidence="5 6" key="1">
    <citation type="submission" date="2016-11" db="EMBL/GenBank/DDBJ databases">
        <authorList>
            <person name="Jaros S."/>
            <person name="Januszkiewicz K."/>
            <person name="Wedrychowicz H."/>
        </authorList>
    </citation>
    <scope>NUCLEOTIDE SEQUENCE [LARGE SCALE GENOMIC DNA]</scope>
    <source>
        <strain evidence="5 6">DSM 29431</strain>
    </source>
</reference>
<dbReference type="PANTHER" id="PTHR22604">
    <property type="entry name" value="OXIDOREDUCTASES"/>
    <property type="match status" value="1"/>
</dbReference>
<dbReference type="InterPro" id="IPR050984">
    <property type="entry name" value="Gfo/Idh/MocA_domain"/>
</dbReference>
<keyword evidence="2" id="KW-0560">Oxidoreductase</keyword>
<gene>
    <name evidence="5" type="ORF">SAMN05443551_1257</name>
</gene>
<feature type="domain" description="Gfo/Idh/MocA-like oxidoreductase N-terminal" evidence="3">
    <location>
        <begin position="4"/>
        <end position="120"/>
    </location>
</feature>
<dbReference type="InterPro" id="IPR055170">
    <property type="entry name" value="GFO_IDH_MocA-like_dom"/>
</dbReference>
<dbReference type="AlphaFoldDB" id="A0A1M5PF10"/>
<comment type="similarity">
    <text evidence="1">Belongs to the Gfo/Idh/MocA family.</text>
</comment>
<dbReference type="OrthoDB" id="9815825at2"/>
<protein>
    <submittedName>
        <fullName evidence="5">Predicted dehydrogenase</fullName>
    </submittedName>
</protein>
<feature type="domain" description="GFO/IDH/MocA-like oxidoreductase" evidence="4">
    <location>
        <begin position="133"/>
        <end position="247"/>
    </location>
</feature>
<evidence type="ECO:0000259" key="4">
    <source>
        <dbReference type="Pfam" id="PF22725"/>
    </source>
</evidence>
<dbReference type="EMBL" id="FQXC01000001">
    <property type="protein sequence ID" value="SHG99843.1"/>
    <property type="molecule type" value="Genomic_DNA"/>
</dbReference>
<dbReference type="Pfam" id="PF22725">
    <property type="entry name" value="GFO_IDH_MocA_C3"/>
    <property type="match status" value="1"/>
</dbReference>
<accession>A0A1M5PF10</accession>